<feature type="transmembrane region" description="Helical" evidence="1">
    <location>
        <begin position="64"/>
        <end position="82"/>
    </location>
</feature>
<dbReference type="EMBL" id="CP096659">
    <property type="protein sequence ID" value="UPV75765.1"/>
    <property type="molecule type" value="Genomic_DNA"/>
</dbReference>
<dbReference type="KEGG" id="halx:M0R89_06815"/>
<organism evidence="2 3">
    <name type="scientific">Halorussus limi</name>
    <dbReference type="NCBI Taxonomy" id="2938695"/>
    <lineage>
        <taxon>Archaea</taxon>
        <taxon>Methanobacteriati</taxon>
        <taxon>Methanobacteriota</taxon>
        <taxon>Stenosarchaea group</taxon>
        <taxon>Halobacteria</taxon>
        <taxon>Halobacteriales</taxon>
        <taxon>Haladaptataceae</taxon>
        <taxon>Halorussus</taxon>
    </lineage>
</organism>
<dbReference type="RefSeq" id="WP_248651802.1">
    <property type="nucleotide sequence ID" value="NZ_CP096659.1"/>
</dbReference>
<keyword evidence="1" id="KW-0812">Transmembrane</keyword>
<keyword evidence="3" id="KW-1185">Reference proteome</keyword>
<accession>A0A8U0HXB5</accession>
<reference evidence="2 3" key="1">
    <citation type="submission" date="2022-04" db="EMBL/GenBank/DDBJ databases">
        <title>Diverse halophilic archaea isolated from saline environments.</title>
        <authorList>
            <person name="Cui H.-L."/>
        </authorList>
    </citation>
    <scope>NUCLEOTIDE SEQUENCE [LARGE SCALE GENOMIC DNA]</scope>
    <source>
        <strain evidence="2 3">XZYJT49</strain>
    </source>
</reference>
<evidence type="ECO:0000313" key="2">
    <source>
        <dbReference type="EMBL" id="UPV75765.1"/>
    </source>
</evidence>
<sequence>MVDSPGPPESAESLAAPPTEPTLAAKLVGGFQWAITGAYVFFLGVLATGWYLHATRTPVSLDLSRAFAVSAAAAFAAGYLWVRSRPSAPAAHDRRIEVVVTLLVLGFLLPFGVPRLFDLLGIELGVPLAGFGVAYALTLTLSYGLVYGLGFRFFLGPHRSERSEFRE</sequence>
<keyword evidence="1" id="KW-0472">Membrane</keyword>
<keyword evidence="1" id="KW-1133">Transmembrane helix</keyword>
<name>A0A8U0HXB5_9EURY</name>
<dbReference type="Proteomes" id="UP000830729">
    <property type="component" value="Chromosome"/>
</dbReference>
<dbReference type="AlphaFoldDB" id="A0A8U0HXB5"/>
<protein>
    <submittedName>
        <fullName evidence="2">Uncharacterized protein</fullName>
    </submittedName>
</protein>
<evidence type="ECO:0000313" key="3">
    <source>
        <dbReference type="Proteomes" id="UP000830729"/>
    </source>
</evidence>
<feature type="transmembrane region" description="Helical" evidence="1">
    <location>
        <begin position="133"/>
        <end position="155"/>
    </location>
</feature>
<feature type="transmembrane region" description="Helical" evidence="1">
    <location>
        <begin position="94"/>
        <end position="113"/>
    </location>
</feature>
<gene>
    <name evidence="2" type="ORF">M0R89_06815</name>
</gene>
<feature type="transmembrane region" description="Helical" evidence="1">
    <location>
        <begin position="33"/>
        <end position="52"/>
    </location>
</feature>
<proteinExistence type="predicted"/>
<dbReference type="GeneID" id="72184896"/>
<evidence type="ECO:0000256" key="1">
    <source>
        <dbReference type="SAM" id="Phobius"/>
    </source>
</evidence>